<evidence type="ECO:0000313" key="3">
    <source>
        <dbReference type="Proteomes" id="UP000183832"/>
    </source>
</evidence>
<dbReference type="Proteomes" id="UP000183832">
    <property type="component" value="Unassembled WGS sequence"/>
</dbReference>
<dbReference type="InterPro" id="IPR006629">
    <property type="entry name" value="LITAF"/>
</dbReference>
<accession>A0A1J1IM32</accession>
<keyword evidence="3" id="KW-1185">Reference proteome</keyword>
<dbReference type="EMBL" id="CVRI01000055">
    <property type="protein sequence ID" value="CRL01283.1"/>
    <property type="molecule type" value="Genomic_DNA"/>
</dbReference>
<dbReference type="AlphaFoldDB" id="A0A1J1IM32"/>
<evidence type="ECO:0000259" key="1">
    <source>
        <dbReference type="Pfam" id="PF10601"/>
    </source>
</evidence>
<protein>
    <submittedName>
        <fullName evidence="2">CLUMA_CG014852, isoform A</fullName>
    </submittedName>
</protein>
<dbReference type="Pfam" id="PF10601">
    <property type="entry name" value="zf-LITAF-like"/>
    <property type="match status" value="1"/>
</dbReference>
<proteinExistence type="predicted"/>
<evidence type="ECO:0000313" key="2">
    <source>
        <dbReference type="EMBL" id="CRL01283.1"/>
    </source>
</evidence>
<sequence length="81" mass="9118">MPRSGEYYFSDELMIFINGFENYLESNLIAIGHDSSKEDLVVRVASVPLKLTCPECKFKVITKVQHQTSMLTHAIAAMLVP</sequence>
<gene>
    <name evidence="2" type="ORF">CLUMA_CG014852</name>
</gene>
<organism evidence="2 3">
    <name type="scientific">Clunio marinus</name>
    <dbReference type="NCBI Taxonomy" id="568069"/>
    <lineage>
        <taxon>Eukaryota</taxon>
        <taxon>Metazoa</taxon>
        <taxon>Ecdysozoa</taxon>
        <taxon>Arthropoda</taxon>
        <taxon>Hexapoda</taxon>
        <taxon>Insecta</taxon>
        <taxon>Pterygota</taxon>
        <taxon>Neoptera</taxon>
        <taxon>Endopterygota</taxon>
        <taxon>Diptera</taxon>
        <taxon>Nematocera</taxon>
        <taxon>Chironomoidea</taxon>
        <taxon>Chironomidae</taxon>
        <taxon>Clunio</taxon>
    </lineage>
</organism>
<reference evidence="2 3" key="1">
    <citation type="submission" date="2015-04" db="EMBL/GenBank/DDBJ databases">
        <authorList>
            <person name="Syromyatnikov M.Y."/>
            <person name="Popov V.N."/>
        </authorList>
    </citation>
    <scope>NUCLEOTIDE SEQUENCE [LARGE SCALE GENOMIC DNA]</scope>
</reference>
<feature type="domain" description="LITAF" evidence="1">
    <location>
        <begin position="48"/>
        <end position="79"/>
    </location>
</feature>
<name>A0A1J1IM32_9DIPT</name>